<dbReference type="RefSeq" id="WP_189745270.1">
    <property type="nucleotide sequence ID" value="NZ_BMRL01000017.1"/>
</dbReference>
<keyword evidence="1" id="KW-1133">Transmembrane helix</keyword>
<reference evidence="3" key="1">
    <citation type="submission" date="2023-07" db="EMBL/GenBank/DDBJ databases">
        <title>Whole genome shotgun sequence of Streptomyces nojiriensis NBRC 13794.</title>
        <authorList>
            <person name="Komaki H."/>
            <person name="Tamura T."/>
        </authorList>
    </citation>
    <scope>NUCLEOTIDE SEQUENCE [LARGE SCALE GENOMIC DNA]</scope>
    <source>
        <strain evidence="3">NBRC 13794</strain>
    </source>
</reference>
<proteinExistence type="predicted"/>
<sequence>MNSQAQVYDREFRVRGLREQGWGRGLTAAAALIWLWVAYLLVLPFSIDRGENTEPIECDSRAFHQDTDFKVTYQRDEGERCDAERDLGPMLAALLLSLPLATVGTGLYVSGTSAVRTAAYAAEITRLNTAQEV</sequence>
<comment type="caution">
    <text evidence="2">The sequence shown here is derived from an EMBL/GenBank/DDBJ whole genome shotgun (WGS) entry which is preliminary data.</text>
</comment>
<dbReference type="Proteomes" id="UP000613974">
    <property type="component" value="Unassembled WGS sequence"/>
</dbReference>
<gene>
    <name evidence="2" type="ORF">Snoj_18900</name>
</gene>
<evidence type="ECO:0000313" key="3">
    <source>
        <dbReference type="Proteomes" id="UP000613974"/>
    </source>
</evidence>
<evidence type="ECO:0000313" key="2">
    <source>
        <dbReference type="EMBL" id="GHI67972.1"/>
    </source>
</evidence>
<dbReference type="EMBL" id="BNEC01000003">
    <property type="protein sequence ID" value="GHI67972.1"/>
    <property type="molecule type" value="Genomic_DNA"/>
</dbReference>
<evidence type="ECO:0000256" key="1">
    <source>
        <dbReference type="SAM" id="Phobius"/>
    </source>
</evidence>
<protein>
    <submittedName>
        <fullName evidence="2">Uncharacterized protein</fullName>
    </submittedName>
</protein>
<feature type="transmembrane region" description="Helical" evidence="1">
    <location>
        <begin position="90"/>
        <end position="109"/>
    </location>
</feature>
<organism evidence="2 3">
    <name type="scientific">Streptomyces nojiriensis</name>
    <dbReference type="NCBI Taxonomy" id="66374"/>
    <lineage>
        <taxon>Bacteria</taxon>
        <taxon>Bacillati</taxon>
        <taxon>Actinomycetota</taxon>
        <taxon>Actinomycetes</taxon>
        <taxon>Kitasatosporales</taxon>
        <taxon>Streptomycetaceae</taxon>
        <taxon>Streptomyces</taxon>
    </lineage>
</organism>
<keyword evidence="3" id="KW-1185">Reference proteome</keyword>
<dbReference type="GeneID" id="95594283"/>
<feature type="transmembrane region" description="Helical" evidence="1">
    <location>
        <begin position="21"/>
        <end position="42"/>
    </location>
</feature>
<accession>A0ABQ3SIX8</accession>
<keyword evidence="1" id="KW-0812">Transmembrane</keyword>
<keyword evidence="1" id="KW-0472">Membrane</keyword>
<name>A0ABQ3SIX8_9ACTN</name>